<name>A0ACB1ACB7_MELEN</name>
<keyword evidence="2" id="KW-1185">Reference proteome</keyword>
<accession>A0ACB1ACB7</accession>
<comment type="caution">
    <text evidence="1">The sequence shown here is derived from an EMBL/GenBank/DDBJ whole genome shotgun (WGS) entry which is preliminary data.</text>
</comment>
<protein>
    <submittedName>
        <fullName evidence="1">Uncharacterized protein</fullName>
    </submittedName>
</protein>
<dbReference type="EMBL" id="CAVMJV010000075">
    <property type="protein sequence ID" value="CAK5089060.1"/>
    <property type="molecule type" value="Genomic_DNA"/>
</dbReference>
<organism evidence="1 2">
    <name type="scientific">Meloidogyne enterolobii</name>
    <name type="common">Root-knot nematode worm</name>
    <name type="synonym">Meloidogyne mayaguensis</name>
    <dbReference type="NCBI Taxonomy" id="390850"/>
    <lineage>
        <taxon>Eukaryota</taxon>
        <taxon>Metazoa</taxon>
        <taxon>Ecdysozoa</taxon>
        <taxon>Nematoda</taxon>
        <taxon>Chromadorea</taxon>
        <taxon>Rhabditida</taxon>
        <taxon>Tylenchina</taxon>
        <taxon>Tylenchomorpha</taxon>
        <taxon>Tylenchoidea</taxon>
        <taxon>Meloidogynidae</taxon>
        <taxon>Meloidogyninae</taxon>
        <taxon>Meloidogyne</taxon>
    </lineage>
</organism>
<gene>
    <name evidence="1" type="ORF">MENTE1834_LOCUS36756</name>
</gene>
<reference evidence="1" key="1">
    <citation type="submission" date="2023-11" db="EMBL/GenBank/DDBJ databases">
        <authorList>
            <person name="Poullet M."/>
        </authorList>
    </citation>
    <scope>NUCLEOTIDE SEQUENCE</scope>
    <source>
        <strain evidence="1">E1834</strain>
    </source>
</reference>
<evidence type="ECO:0000313" key="1">
    <source>
        <dbReference type="EMBL" id="CAK5089060.1"/>
    </source>
</evidence>
<dbReference type="Proteomes" id="UP001497535">
    <property type="component" value="Unassembled WGS sequence"/>
</dbReference>
<proteinExistence type="predicted"/>
<evidence type="ECO:0000313" key="2">
    <source>
        <dbReference type="Proteomes" id="UP001497535"/>
    </source>
</evidence>
<sequence length="60" mass="7267">MAGMMTHKYTKREKVFEWPEALEETEDGLTNVLYRDLREVKKKKRLQQMALMDFDFGRLI</sequence>